<accession>A0A087EAH2</accession>
<dbReference type="PANTHER" id="PTHR43673:SF10">
    <property type="entry name" value="NADH DEHYDROGENASE_NAD(P)H NITROREDUCTASE XCC3605-RELATED"/>
    <property type="match status" value="1"/>
</dbReference>
<keyword evidence="5" id="KW-1185">Reference proteome</keyword>
<organism evidence="4 5">
    <name type="scientific">Bifidobacterium subtile</name>
    <dbReference type="NCBI Taxonomy" id="77635"/>
    <lineage>
        <taxon>Bacteria</taxon>
        <taxon>Bacillati</taxon>
        <taxon>Actinomycetota</taxon>
        <taxon>Actinomycetes</taxon>
        <taxon>Bifidobacteriales</taxon>
        <taxon>Bifidobacteriaceae</taxon>
        <taxon>Bifidobacterium</taxon>
    </lineage>
</organism>
<dbReference type="CDD" id="cd02137">
    <property type="entry name" value="MhqN-like"/>
    <property type="match status" value="1"/>
</dbReference>
<name>A0A087EAH2_9BIFI</name>
<evidence type="ECO:0000313" key="5">
    <source>
        <dbReference type="Proteomes" id="UP000029055"/>
    </source>
</evidence>
<dbReference type="Proteomes" id="UP000029055">
    <property type="component" value="Unassembled WGS sequence"/>
</dbReference>
<dbReference type="SUPFAM" id="SSF55469">
    <property type="entry name" value="FMN-dependent nitroreductase-like"/>
    <property type="match status" value="1"/>
</dbReference>
<evidence type="ECO:0000256" key="1">
    <source>
        <dbReference type="ARBA" id="ARBA00007118"/>
    </source>
</evidence>
<protein>
    <submittedName>
        <fullName evidence="4">Nitroreductase</fullName>
    </submittedName>
</protein>
<evidence type="ECO:0000256" key="2">
    <source>
        <dbReference type="ARBA" id="ARBA00023002"/>
    </source>
</evidence>
<dbReference type="STRING" id="77635.BISU_0785"/>
<dbReference type="Gene3D" id="3.40.109.10">
    <property type="entry name" value="NADH Oxidase"/>
    <property type="match status" value="1"/>
</dbReference>
<evidence type="ECO:0000259" key="3">
    <source>
        <dbReference type="Pfam" id="PF00881"/>
    </source>
</evidence>
<dbReference type="EMBL" id="JGZR01000003">
    <property type="protein sequence ID" value="KFJ04773.1"/>
    <property type="molecule type" value="Genomic_DNA"/>
</dbReference>
<dbReference type="PANTHER" id="PTHR43673">
    <property type="entry name" value="NAD(P)H NITROREDUCTASE YDGI-RELATED"/>
    <property type="match status" value="1"/>
</dbReference>
<dbReference type="AlphaFoldDB" id="A0A087EAH2"/>
<keyword evidence="2" id="KW-0560">Oxidoreductase</keyword>
<dbReference type="OrthoDB" id="9802510at2"/>
<dbReference type="eggNOG" id="COG0778">
    <property type="taxonomic scope" value="Bacteria"/>
</dbReference>
<comment type="similarity">
    <text evidence="1">Belongs to the nitroreductase family.</text>
</comment>
<evidence type="ECO:0000313" key="4">
    <source>
        <dbReference type="EMBL" id="KFJ04773.1"/>
    </source>
</evidence>
<sequence length="211" mass="23829">MTQLATNDFTEILEGRRSIRKYDPKVKISREEMLAMLDEAAKAPSSVNMQPWRFLIVESDEGKATLAPLLQFNRRQNKTSSAMIVVFGDMRCYEYADRIYGEAAKRGIMPSLVAKAQMTVAASAYKKFSRSRMNDIVKIDSSLFAMQFMLVARSHGYDTNPIGGFDQDKVAEAFGLDVERYVPVLIMSIGKAATEGHESVRLPAEDLVWWR</sequence>
<dbReference type="Pfam" id="PF00881">
    <property type="entry name" value="Nitroreductase"/>
    <property type="match status" value="1"/>
</dbReference>
<dbReference type="InterPro" id="IPR029479">
    <property type="entry name" value="Nitroreductase"/>
</dbReference>
<gene>
    <name evidence="4" type="ORF">BISU_0785</name>
</gene>
<dbReference type="GO" id="GO:0016491">
    <property type="term" value="F:oxidoreductase activity"/>
    <property type="evidence" value="ECO:0007669"/>
    <property type="project" value="UniProtKB-KW"/>
</dbReference>
<reference evidence="4 5" key="1">
    <citation type="submission" date="2014-03" db="EMBL/GenBank/DDBJ databases">
        <title>Genomics of Bifidobacteria.</title>
        <authorList>
            <person name="Ventura M."/>
            <person name="Milani C."/>
            <person name="Lugli G.A."/>
        </authorList>
    </citation>
    <scope>NUCLEOTIDE SEQUENCE [LARGE SCALE GENOMIC DNA]</scope>
    <source>
        <strain evidence="4 5">LMG 11597</strain>
    </source>
</reference>
<comment type="caution">
    <text evidence="4">The sequence shown here is derived from an EMBL/GenBank/DDBJ whole genome shotgun (WGS) entry which is preliminary data.</text>
</comment>
<dbReference type="RefSeq" id="WP_024462620.1">
    <property type="nucleotide sequence ID" value="NZ_CP062939.1"/>
</dbReference>
<feature type="domain" description="Nitroreductase" evidence="3">
    <location>
        <begin position="14"/>
        <end position="191"/>
    </location>
</feature>
<dbReference type="InterPro" id="IPR000415">
    <property type="entry name" value="Nitroreductase-like"/>
</dbReference>
<proteinExistence type="inferred from homology"/>